<organism evidence="12 13">
    <name type="scientific">Rhizoctonia solani</name>
    <dbReference type="NCBI Taxonomy" id="456999"/>
    <lineage>
        <taxon>Eukaryota</taxon>
        <taxon>Fungi</taxon>
        <taxon>Dikarya</taxon>
        <taxon>Basidiomycota</taxon>
        <taxon>Agaricomycotina</taxon>
        <taxon>Agaricomycetes</taxon>
        <taxon>Cantharellales</taxon>
        <taxon>Ceratobasidiaceae</taxon>
        <taxon>Rhizoctonia</taxon>
    </lineage>
</organism>
<evidence type="ECO:0000256" key="10">
    <source>
        <dbReference type="RuleBase" id="RU004426"/>
    </source>
</evidence>
<protein>
    <recommendedName>
        <fullName evidence="11">Cytochrome c domain-containing protein</fullName>
    </recommendedName>
</protein>
<gene>
    <name evidence="12" type="ORF">RDB_LOCUS95543</name>
</gene>
<feature type="domain" description="Cytochrome c" evidence="11">
    <location>
        <begin position="28"/>
        <end position="128"/>
    </location>
</feature>
<comment type="subcellular location">
    <subcellularLocation>
        <location evidence="1">Mitochondrion intermembrane space</location>
    </subcellularLocation>
</comment>
<keyword evidence="3" id="KW-0813">Transport</keyword>
<evidence type="ECO:0000313" key="13">
    <source>
        <dbReference type="Proteomes" id="UP000663850"/>
    </source>
</evidence>
<evidence type="ECO:0000256" key="4">
    <source>
        <dbReference type="ARBA" id="ARBA00022617"/>
    </source>
</evidence>
<keyword evidence="7" id="KW-0249">Electron transport</keyword>
<dbReference type="GO" id="GO:0005758">
    <property type="term" value="C:mitochondrial intermembrane space"/>
    <property type="evidence" value="ECO:0007669"/>
    <property type="project" value="UniProtKB-SubCell"/>
</dbReference>
<proteinExistence type="inferred from homology"/>
<comment type="caution">
    <text evidence="12">The sequence shown here is derived from an EMBL/GenBank/DDBJ whole genome shotgun (WGS) entry which is preliminary data.</text>
</comment>
<evidence type="ECO:0000256" key="2">
    <source>
        <dbReference type="ARBA" id="ARBA00006488"/>
    </source>
</evidence>
<dbReference type="EMBL" id="CAJMWZ010005151">
    <property type="protein sequence ID" value="CAE6501372.1"/>
    <property type="molecule type" value="Genomic_DNA"/>
</dbReference>
<dbReference type="AlphaFoldDB" id="A0A8H3CUX9"/>
<comment type="similarity">
    <text evidence="2 10">Belongs to the cytochrome c family.</text>
</comment>
<evidence type="ECO:0000256" key="1">
    <source>
        <dbReference type="ARBA" id="ARBA00004569"/>
    </source>
</evidence>
<evidence type="ECO:0000256" key="9">
    <source>
        <dbReference type="PROSITE-ProRule" id="PRU00433"/>
    </source>
</evidence>
<dbReference type="PROSITE" id="PS51007">
    <property type="entry name" value="CYTC"/>
    <property type="match status" value="1"/>
</dbReference>
<dbReference type="SUPFAM" id="SSF46626">
    <property type="entry name" value="Cytochrome c"/>
    <property type="match status" value="1"/>
</dbReference>
<dbReference type="GO" id="GO:0020037">
    <property type="term" value="F:heme binding"/>
    <property type="evidence" value="ECO:0007669"/>
    <property type="project" value="InterPro"/>
</dbReference>
<evidence type="ECO:0000313" key="12">
    <source>
        <dbReference type="EMBL" id="CAE6501372.1"/>
    </source>
</evidence>
<dbReference type="Proteomes" id="UP000663850">
    <property type="component" value="Unassembled WGS sequence"/>
</dbReference>
<sequence>MPSYPGKVLQLHEIWYQGVSYLHKFHEGNAAQGFEIFKAVCAECHSIEGVGNTKKGRPLDRIYRRPFTRNHHDNVTTVARTEQKVWDDQNLDKYLRHPGSVINTDRVFSPPIPDEDRKDLIAFLKKHPWPGAK</sequence>
<evidence type="ECO:0000256" key="3">
    <source>
        <dbReference type="ARBA" id="ARBA00022448"/>
    </source>
</evidence>
<keyword evidence="8 9" id="KW-0408">Iron</keyword>
<keyword evidence="4 9" id="KW-0349">Heme</keyword>
<dbReference type="InterPro" id="IPR036909">
    <property type="entry name" value="Cyt_c-like_dom_sf"/>
</dbReference>
<dbReference type="InterPro" id="IPR002327">
    <property type="entry name" value="Cyt_c_1A/1B"/>
</dbReference>
<keyword evidence="6 9" id="KW-0479">Metal-binding</keyword>
<dbReference type="GO" id="GO:0046872">
    <property type="term" value="F:metal ion binding"/>
    <property type="evidence" value="ECO:0007669"/>
    <property type="project" value="UniProtKB-KW"/>
</dbReference>
<evidence type="ECO:0000256" key="7">
    <source>
        <dbReference type="ARBA" id="ARBA00022982"/>
    </source>
</evidence>
<reference evidence="12" key="1">
    <citation type="submission" date="2021-01" db="EMBL/GenBank/DDBJ databases">
        <authorList>
            <person name="Kaushik A."/>
        </authorList>
    </citation>
    <scope>NUCLEOTIDE SEQUENCE</scope>
    <source>
        <strain evidence="12">Type strain: AG8-Rh-89/</strain>
    </source>
</reference>
<accession>A0A8H3CUX9</accession>
<dbReference type="PANTHER" id="PTHR11961">
    <property type="entry name" value="CYTOCHROME C"/>
    <property type="match status" value="1"/>
</dbReference>
<dbReference type="InterPro" id="IPR009056">
    <property type="entry name" value="Cyt_c-like_dom"/>
</dbReference>
<evidence type="ECO:0000256" key="6">
    <source>
        <dbReference type="ARBA" id="ARBA00022723"/>
    </source>
</evidence>
<name>A0A8H3CUX9_9AGAM</name>
<dbReference type="GO" id="GO:0009055">
    <property type="term" value="F:electron transfer activity"/>
    <property type="evidence" value="ECO:0007669"/>
    <property type="project" value="InterPro"/>
</dbReference>
<evidence type="ECO:0000259" key="11">
    <source>
        <dbReference type="PROSITE" id="PS51007"/>
    </source>
</evidence>
<dbReference type="Pfam" id="PF00034">
    <property type="entry name" value="Cytochrom_C"/>
    <property type="match status" value="1"/>
</dbReference>
<dbReference type="Gene3D" id="1.10.760.10">
    <property type="entry name" value="Cytochrome c-like domain"/>
    <property type="match status" value="1"/>
</dbReference>
<keyword evidence="5" id="KW-0679">Respiratory chain</keyword>
<evidence type="ECO:0000256" key="5">
    <source>
        <dbReference type="ARBA" id="ARBA00022660"/>
    </source>
</evidence>
<evidence type="ECO:0000256" key="8">
    <source>
        <dbReference type="ARBA" id="ARBA00023004"/>
    </source>
</evidence>